<name>A0A5B8XKM0_9DELT</name>
<dbReference type="Proteomes" id="UP000321595">
    <property type="component" value="Chromosome"/>
</dbReference>
<feature type="signal peptide" evidence="1">
    <location>
        <begin position="1"/>
        <end position="22"/>
    </location>
</feature>
<reference evidence="2 3" key="1">
    <citation type="submission" date="2019-08" db="EMBL/GenBank/DDBJ databases">
        <authorList>
            <person name="Liang Q."/>
        </authorList>
    </citation>
    <scope>NUCLEOTIDE SEQUENCE [LARGE SCALE GENOMIC DNA]</scope>
    <source>
        <strain evidence="2 3">V1718</strain>
    </source>
</reference>
<dbReference type="InterPro" id="IPR013783">
    <property type="entry name" value="Ig-like_fold"/>
</dbReference>
<sequence>MSISRLSSALVASLLLFGAACGDDTVGTSPNNMTTPPGVDVPIPMGSKLQHTGQCAGQVNCQVDVTFNSSAPLQVRVIDGNGAPVVGAAVRYELSVGLAVGTSLNAASAQTNSDGVAQVEIRAGQATGAAEVIVSLPGDTSVAPIKFVAGVQPKDSASYSVTFEHAGTASLRDIKVFLYKAEDSCDAIREDIARERDDDASTNPVLTAEYTANGVASVDGTLPLVVFPGLSNGQSFNVAAQAMSRDDGEVELAFGCTDSNPPIENGNSVNVIVRLEDHLPRLKGSFDVTHTFSITDAICDPQPNGGYAGVLPSGVCLAIDLIGRLATDPASFILGEGSGDTGIIGLIVDFLPDDGILGTLKGAIESFLGNSLIQNLGRDALNEFFATWIENNAPDWVKGGIDITADIYESLQEFRVNGIIRIEREPDPTLDTETNTVVGLLNADQDGNRPGKQVWEDIIVYWTGDCASSAPAACRERTFSATDLGATSSVVEGSFTGTVVPLTGEGETGFGLIINEHTLALNYGVLILGIIEQVVLPSIFGPTVTSLEAALNELLLLVLPGGTTGCQGFADFMVDNIGSSVETIARNLCESLLESASDGIREFLTENLTISGEDNFLLATPTGTPCKLVEPEAYTGAWIGKPLPYIDGLGTDSMLCEWDVKIRISQDTIIETDGTFSGNRTGF</sequence>
<gene>
    <name evidence="2" type="ORF">FRD01_02220</name>
</gene>
<dbReference type="OrthoDB" id="5478142at2"/>
<evidence type="ECO:0008006" key="4">
    <source>
        <dbReference type="Google" id="ProtNLM"/>
    </source>
</evidence>
<proteinExistence type="predicted"/>
<evidence type="ECO:0000313" key="3">
    <source>
        <dbReference type="Proteomes" id="UP000321595"/>
    </source>
</evidence>
<dbReference type="InterPro" id="IPR008964">
    <property type="entry name" value="Invasin/intimin_cell_adhesion"/>
</dbReference>
<dbReference type="Gene3D" id="2.60.40.10">
    <property type="entry name" value="Immunoglobulins"/>
    <property type="match status" value="1"/>
</dbReference>
<organism evidence="2 3">
    <name type="scientific">Microvenator marinus</name>
    <dbReference type="NCBI Taxonomy" id="2600177"/>
    <lineage>
        <taxon>Bacteria</taxon>
        <taxon>Deltaproteobacteria</taxon>
        <taxon>Bradymonadales</taxon>
        <taxon>Microvenatoraceae</taxon>
        <taxon>Microvenator</taxon>
    </lineage>
</organism>
<dbReference type="SUPFAM" id="SSF49373">
    <property type="entry name" value="Invasin/intimin cell-adhesion fragments"/>
    <property type="match status" value="1"/>
</dbReference>
<dbReference type="RefSeq" id="WP_146957237.1">
    <property type="nucleotide sequence ID" value="NZ_CP042467.1"/>
</dbReference>
<evidence type="ECO:0000256" key="1">
    <source>
        <dbReference type="SAM" id="SignalP"/>
    </source>
</evidence>
<keyword evidence="1" id="KW-0732">Signal</keyword>
<dbReference type="EMBL" id="CP042467">
    <property type="protein sequence ID" value="QED26094.1"/>
    <property type="molecule type" value="Genomic_DNA"/>
</dbReference>
<dbReference type="PROSITE" id="PS51257">
    <property type="entry name" value="PROKAR_LIPOPROTEIN"/>
    <property type="match status" value="1"/>
</dbReference>
<dbReference type="KEGG" id="bbae:FRD01_02220"/>
<evidence type="ECO:0000313" key="2">
    <source>
        <dbReference type="EMBL" id="QED26094.1"/>
    </source>
</evidence>
<accession>A0A5B8XKM0</accession>
<keyword evidence="3" id="KW-1185">Reference proteome</keyword>
<feature type="chain" id="PRO_5022861328" description="Big-1 domain-containing protein" evidence="1">
    <location>
        <begin position="23"/>
        <end position="683"/>
    </location>
</feature>
<dbReference type="AlphaFoldDB" id="A0A5B8XKM0"/>
<protein>
    <recommendedName>
        <fullName evidence="4">Big-1 domain-containing protein</fullName>
    </recommendedName>
</protein>